<keyword evidence="4" id="KW-1185">Reference proteome</keyword>
<dbReference type="Proteomes" id="UP000318733">
    <property type="component" value="Unassembled WGS sequence"/>
</dbReference>
<sequence length="324" mass="37311">MKKQFFNYTLLALLLACLSSIAKAQNIKVEAKLQDYTIKIGDQTRLFLEVNQPAKAHVNFPVFTDTITDKVQIVSANKPDTIPDKKDYSRITIIRSYVITSFDAGIYKFPLFSFGSSIGVIKSNELMLQVQTVKIDTTKSIYDIKQPILVNYTFFDRVKDNWTWIVIAIVVTALIIGLIIYLRNKPKQQPVIKITKPSIPIHIVAIDKLKELRDKKLWQQEEFKLYHSELTDIIREYLEKRYNIKTHEKTTDEILTALNNRDITGEYRNMLQQILVMADLVKFAKEKPLPLENERSLDNAIEFVLKTQQSVVNQADAEGGKVNV</sequence>
<comment type="caution">
    <text evidence="3">The sequence shown here is derived from an EMBL/GenBank/DDBJ whole genome shotgun (WGS) entry which is preliminary data.</text>
</comment>
<organism evidence="3 4">
    <name type="scientific">Mucilaginibacter corticis</name>
    <dbReference type="NCBI Taxonomy" id="2597670"/>
    <lineage>
        <taxon>Bacteria</taxon>
        <taxon>Pseudomonadati</taxon>
        <taxon>Bacteroidota</taxon>
        <taxon>Sphingobacteriia</taxon>
        <taxon>Sphingobacteriales</taxon>
        <taxon>Sphingobacteriaceae</taxon>
        <taxon>Mucilaginibacter</taxon>
    </lineage>
</organism>
<evidence type="ECO:0000256" key="1">
    <source>
        <dbReference type="SAM" id="Phobius"/>
    </source>
</evidence>
<dbReference type="OrthoDB" id="9807384at2"/>
<proteinExistence type="predicted"/>
<evidence type="ECO:0000313" key="3">
    <source>
        <dbReference type="EMBL" id="TSJ39212.1"/>
    </source>
</evidence>
<keyword evidence="2" id="KW-0732">Signal</keyword>
<evidence type="ECO:0008006" key="5">
    <source>
        <dbReference type="Google" id="ProtNLM"/>
    </source>
</evidence>
<protein>
    <recommendedName>
        <fullName evidence="5">Protein BatD</fullName>
    </recommendedName>
</protein>
<dbReference type="RefSeq" id="WP_144249250.1">
    <property type="nucleotide sequence ID" value="NZ_VLPK01000003.1"/>
</dbReference>
<feature type="signal peptide" evidence="2">
    <location>
        <begin position="1"/>
        <end position="24"/>
    </location>
</feature>
<dbReference type="PROSITE" id="PS51257">
    <property type="entry name" value="PROKAR_LIPOPROTEIN"/>
    <property type="match status" value="1"/>
</dbReference>
<dbReference type="AlphaFoldDB" id="A0A556MHA8"/>
<gene>
    <name evidence="3" type="ORF">FO440_15740</name>
</gene>
<accession>A0A556MHA8</accession>
<keyword evidence="1" id="KW-0812">Transmembrane</keyword>
<name>A0A556MHA8_9SPHI</name>
<keyword evidence="1" id="KW-0472">Membrane</keyword>
<feature type="chain" id="PRO_5021749419" description="Protein BatD" evidence="2">
    <location>
        <begin position="25"/>
        <end position="324"/>
    </location>
</feature>
<dbReference type="EMBL" id="VLPK01000003">
    <property type="protein sequence ID" value="TSJ39212.1"/>
    <property type="molecule type" value="Genomic_DNA"/>
</dbReference>
<evidence type="ECO:0000256" key="2">
    <source>
        <dbReference type="SAM" id="SignalP"/>
    </source>
</evidence>
<keyword evidence="1" id="KW-1133">Transmembrane helix</keyword>
<reference evidence="3 4" key="1">
    <citation type="submission" date="2019-07" db="EMBL/GenBank/DDBJ databases">
        <authorList>
            <person name="Huq M.A."/>
        </authorList>
    </citation>
    <scope>NUCLEOTIDE SEQUENCE [LARGE SCALE GENOMIC DNA]</scope>
    <source>
        <strain evidence="3 4">MAH-19</strain>
    </source>
</reference>
<feature type="transmembrane region" description="Helical" evidence="1">
    <location>
        <begin position="162"/>
        <end position="182"/>
    </location>
</feature>
<evidence type="ECO:0000313" key="4">
    <source>
        <dbReference type="Proteomes" id="UP000318733"/>
    </source>
</evidence>